<feature type="domain" description="PiggyBac transposable element-derived protein" evidence="2">
    <location>
        <begin position="183"/>
        <end position="538"/>
    </location>
</feature>
<dbReference type="InterPro" id="IPR029526">
    <property type="entry name" value="PGBD"/>
</dbReference>
<dbReference type="PANTHER" id="PTHR46599:SF3">
    <property type="entry name" value="PIGGYBAC TRANSPOSABLE ELEMENT-DERIVED PROTEIN 4"/>
    <property type="match status" value="1"/>
</dbReference>
<dbReference type="Proteomes" id="UP000011087">
    <property type="component" value="Unassembled WGS sequence"/>
</dbReference>
<reference evidence="5" key="2">
    <citation type="submission" date="2012-11" db="EMBL/GenBank/DDBJ databases">
        <authorList>
            <person name="Kuo A."/>
            <person name="Curtis B.A."/>
            <person name="Tanifuji G."/>
            <person name="Burki F."/>
            <person name="Gruber A."/>
            <person name="Irimia M."/>
            <person name="Maruyama S."/>
            <person name="Arias M.C."/>
            <person name="Ball S.G."/>
            <person name="Gile G.H."/>
            <person name="Hirakawa Y."/>
            <person name="Hopkins J.F."/>
            <person name="Rensing S.A."/>
            <person name="Schmutz J."/>
            <person name="Symeonidi A."/>
            <person name="Elias M."/>
            <person name="Eveleigh R.J."/>
            <person name="Herman E.K."/>
            <person name="Klute M.J."/>
            <person name="Nakayama T."/>
            <person name="Obornik M."/>
            <person name="Reyes-Prieto A."/>
            <person name="Armbrust E.V."/>
            <person name="Aves S.J."/>
            <person name="Beiko R.G."/>
            <person name="Coutinho P."/>
            <person name="Dacks J.B."/>
            <person name="Durnford D.G."/>
            <person name="Fast N.M."/>
            <person name="Green B.R."/>
            <person name="Grisdale C."/>
            <person name="Hempe F."/>
            <person name="Henrissat B."/>
            <person name="Hoppner M.P."/>
            <person name="Ishida K.-I."/>
            <person name="Kim E."/>
            <person name="Koreny L."/>
            <person name="Kroth P.G."/>
            <person name="Liu Y."/>
            <person name="Malik S.-B."/>
            <person name="Maier U.G."/>
            <person name="McRose D."/>
            <person name="Mock T."/>
            <person name="Neilson J.A."/>
            <person name="Onodera N.T."/>
            <person name="Poole A.M."/>
            <person name="Pritham E.J."/>
            <person name="Richards T.A."/>
            <person name="Rocap G."/>
            <person name="Roy S.W."/>
            <person name="Sarai C."/>
            <person name="Schaack S."/>
            <person name="Shirato S."/>
            <person name="Slamovits C.H."/>
            <person name="Spencer D.F."/>
            <person name="Suzuki S."/>
            <person name="Worden A.Z."/>
            <person name="Zauner S."/>
            <person name="Barry K."/>
            <person name="Bell C."/>
            <person name="Bharti A.K."/>
            <person name="Crow J.A."/>
            <person name="Grimwood J."/>
            <person name="Kramer R."/>
            <person name="Lindquist E."/>
            <person name="Lucas S."/>
            <person name="Salamov A."/>
            <person name="McFadden G.I."/>
            <person name="Lane C.E."/>
            <person name="Keeling P.J."/>
            <person name="Gray M.W."/>
            <person name="Grigoriev I.V."/>
            <person name="Archibald J.M."/>
        </authorList>
    </citation>
    <scope>NUCLEOTIDE SEQUENCE</scope>
    <source>
        <strain evidence="5">CCMP2712</strain>
    </source>
</reference>
<keyword evidence="5" id="KW-1185">Reference proteome</keyword>
<evidence type="ECO:0000256" key="1">
    <source>
        <dbReference type="SAM" id="MobiDB-lite"/>
    </source>
</evidence>
<feature type="compositionally biased region" description="Low complexity" evidence="1">
    <location>
        <begin position="83"/>
        <end position="92"/>
    </location>
</feature>
<evidence type="ECO:0000259" key="2">
    <source>
        <dbReference type="Pfam" id="PF13843"/>
    </source>
</evidence>
<dbReference type="GeneID" id="17305208"/>
<sequence>MARLRVGRRFEATAGMAGADEKMEELLGRSWRDARVSGEILGKGTGKRVRVRWTVCGEAVEVEVGVDSPVFASLEDEGHGSSEVRSAVRSSRGAGGAAEDEIIVETDSDMVTEDEDYTEAAGRTGDGGSGSMIDMVDEKGRRWLLEKKEELEDARVPVEESRPRLLSQEVNVTEEGELAEYISCMLPGELLQTILLWTNREIDGGKKQVDLKELRKFFAILLGMLIQPRSELASYWLSRDVGVVRACDFGRTFKMTHARWLFIAHHMRLWDPTEEPRSMQDCVRKLGPVVGLFNQSMGKLMLPGSTVACGEIPLLPPLSDFCGTKFVVRAMVDCASKVVVRVAVEMREEGEAAGVMKLLQGLHSSVVYADQALTSMEACEAVVSSGNHFCGALRSDETFLPVRDLSSGAFGKESEVGATRTFKLKEDFSRPLYCHAWNFRSRRGERASAECFLSSFPAFKPAQAYTRSRQAFDAKYGIIRRNRVVPQSRMVAEHRAAMEALSLKHADLLQTIRSMWKPRSVEVYVFQLLLHLMITNAFLCFKYFDKDAAGVEVETFLNAIAFSFAEKSDCRGILQSCKRKREEQEQEQEQEDGGCKPELIRNSGFGNRHHCGRCKVCPEGQKSYFFCRRCSVLYPGDHKKTKLFYVCGPGTGRDCMMKHLKRTMSEG</sequence>
<feature type="region of interest" description="Disordered" evidence="1">
    <location>
        <begin position="74"/>
        <end position="97"/>
    </location>
</feature>
<dbReference type="AlphaFoldDB" id="L1JIZ2"/>
<dbReference type="Pfam" id="PF13843">
    <property type="entry name" value="DDE_Tnp_1_7"/>
    <property type="match status" value="1"/>
</dbReference>
<dbReference type="RefSeq" id="XP_005835473.1">
    <property type="nucleotide sequence ID" value="XM_005835416.1"/>
</dbReference>
<proteinExistence type="predicted"/>
<gene>
    <name evidence="3" type="ORF">GUITHDRAFT_136619</name>
</gene>
<dbReference type="PaxDb" id="55529-EKX48493"/>
<protein>
    <recommendedName>
        <fullName evidence="2">PiggyBac transposable element-derived protein domain-containing protein</fullName>
    </recommendedName>
</protein>
<evidence type="ECO:0000313" key="4">
    <source>
        <dbReference type="EnsemblProtists" id="EKX48493"/>
    </source>
</evidence>
<organism evidence="3">
    <name type="scientific">Guillardia theta (strain CCMP2712)</name>
    <name type="common">Cryptophyte</name>
    <dbReference type="NCBI Taxonomy" id="905079"/>
    <lineage>
        <taxon>Eukaryota</taxon>
        <taxon>Cryptophyceae</taxon>
        <taxon>Pyrenomonadales</taxon>
        <taxon>Geminigeraceae</taxon>
        <taxon>Guillardia</taxon>
    </lineage>
</organism>
<dbReference type="EMBL" id="JH992985">
    <property type="protein sequence ID" value="EKX48493.1"/>
    <property type="molecule type" value="Genomic_DNA"/>
</dbReference>
<evidence type="ECO:0000313" key="3">
    <source>
        <dbReference type="EMBL" id="EKX48493.1"/>
    </source>
</evidence>
<reference evidence="4" key="3">
    <citation type="submission" date="2015-06" db="UniProtKB">
        <authorList>
            <consortium name="EnsemblProtists"/>
        </authorList>
    </citation>
    <scope>IDENTIFICATION</scope>
</reference>
<name>L1JIZ2_GUITC</name>
<evidence type="ECO:0000313" key="5">
    <source>
        <dbReference type="Proteomes" id="UP000011087"/>
    </source>
</evidence>
<dbReference type="HOGENOM" id="CLU_409088_0_0_1"/>
<accession>L1JIZ2</accession>
<dbReference type="EnsemblProtists" id="EKX48493">
    <property type="protein sequence ID" value="EKX48493"/>
    <property type="gene ID" value="GUITHDRAFT_136619"/>
</dbReference>
<reference evidence="3 5" key="1">
    <citation type="journal article" date="2012" name="Nature">
        <title>Algal genomes reveal evolutionary mosaicism and the fate of nucleomorphs.</title>
        <authorList>
            <consortium name="DOE Joint Genome Institute"/>
            <person name="Curtis B.A."/>
            <person name="Tanifuji G."/>
            <person name="Burki F."/>
            <person name="Gruber A."/>
            <person name="Irimia M."/>
            <person name="Maruyama S."/>
            <person name="Arias M.C."/>
            <person name="Ball S.G."/>
            <person name="Gile G.H."/>
            <person name="Hirakawa Y."/>
            <person name="Hopkins J.F."/>
            <person name="Kuo A."/>
            <person name="Rensing S.A."/>
            <person name="Schmutz J."/>
            <person name="Symeonidi A."/>
            <person name="Elias M."/>
            <person name="Eveleigh R.J."/>
            <person name="Herman E.K."/>
            <person name="Klute M.J."/>
            <person name="Nakayama T."/>
            <person name="Obornik M."/>
            <person name="Reyes-Prieto A."/>
            <person name="Armbrust E.V."/>
            <person name="Aves S.J."/>
            <person name="Beiko R.G."/>
            <person name="Coutinho P."/>
            <person name="Dacks J.B."/>
            <person name="Durnford D.G."/>
            <person name="Fast N.M."/>
            <person name="Green B.R."/>
            <person name="Grisdale C.J."/>
            <person name="Hempel F."/>
            <person name="Henrissat B."/>
            <person name="Hoppner M.P."/>
            <person name="Ishida K."/>
            <person name="Kim E."/>
            <person name="Koreny L."/>
            <person name="Kroth P.G."/>
            <person name="Liu Y."/>
            <person name="Malik S.B."/>
            <person name="Maier U.G."/>
            <person name="McRose D."/>
            <person name="Mock T."/>
            <person name="Neilson J.A."/>
            <person name="Onodera N.T."/>
            <person name="Poole A.M."/>
            <person name="Pritham E.J."/>
            <person name="Richards T.A."/>
            <person name="Rocap G."/>
            <person name="Roy S.W."/>
            <person name="Sarai C."/>
            <person name="Schaack S."/>
            <person name="Shirato S."/>
            <person name="Slamovits C.H."/>
            <person name="Spencer D.F."/>
            <person name="Suzuki S."/>
            <person name="Worden A.Z."/>
            <person name="Zauner S."/>
            <person name="Barry K."/>
            <person name="Bell C."/>
            <person name="Bharti A.K."/>
            <person name="Crow J.A."/>
            <person name="Grimwood J."/>
            <person name="Kramer R."/>
            <person name="Lindquist E."/>
            <person name="Lucas S."/>
            <person name="Salamov A."/>
            <person name="McFadden G.I."/>
            <person name="Lane C.E."/>
            <person name="Keeling P.J."/>
            <person name="Gray M.W."/>
            <person name="Grigoriev I.V."/>
            <person name="Archibald J.M."/>
        </authorList>
    </citation>
    <scope>NUCLEOTIDE SEQUENCE</scope>
    <source>
        <strain evidence="3 5">CCMP2712</strain>
    </source>
</reference>
<dbReference type="PANTHER" id="PTHR46599">
    <property type="entry name" value="PIGGYBAC TRANSPOSABLE ELEMENT-DERIVED PROTEIN 4"/>
    <property type="match status" value="1"/>
</dbReference>
<dbReference type="KEGG" id="gtt:GUITHDRAFT_136619"/>